<dbReference type="Gene3D" id="1.25.40.480">
    <property type="match status" value="1"/>
</dbReference>
<dbReference type="Proteomes" id="UP001176940">
    <property type="component" value="Unassembled WGS sequence"/>
</dbReference>
<accession>A0ABN9LFQ7</accession>
<dbReference type="PANTHER" id="PTHR32094:SF5">
    <property type="entry name" value="FANCONI ANEMIA GROUP E PROTEIN"/>
    <property type="match status" value="1"/>
</dbReference>
<reference evidence="1" key="1">
    <citation type="submission" date="2023-07" db="EMBL/GenBank/DDBJ databases">
        <authorList>
            <person name="Stuckert A."/>
        </authorList>
    </citation>
    <scope>NUCLEOTIDE SEQUENCE</scope>
</reference>
<dbReference type="EMBL" id="CAUEEQ010015197">
    <property type="protein sequence ID" value="CAJ0938904.1"/>
    <property type="molecule type" value="Genomic_DNA"/>
</dbReference>
<evidence type="ECO:0000313" key="1">
    <source>
        <dbReference type="EMBL" id="CAJ0938904.1"/>
    </source>
</evidence>
<dbReference type="PANTHER" id="PTHR32094">
    <property type="entry name" value="FANCONI ANEMIA GROUP E PROTEIN"/>
    <property type="match status" value="1"/>
</dbReference>
<evidence type="ECO:0008006" key="3">
    <source>
        <dbReference type="Google" id="ProtNLM"/>
    </source>
</evidence>
<sequence length="134" mass="15829">MSPDLNPIEHLWRDLKMAVWRRHPSNIRHLEQFAKEEWSKIPAEHYKLNEDNTKEFETLNQSEFDLLLNHVGLAAENLSESKAFSKFLLVLLTSKKNLVEPYHIGLLTNSLNFNQTFLKKSLQNALRKVQERFK</sequence>
<organism evidence="1 2">
    <name type="scientific">Ranitomeya imitator</name>
    <name type="common">mimic poison frog</name>
    <dbReference type="NCBI Taxonomy" id="111125"/>
    <lineage>
        <taxon>Eukaryota</taxon>
        <taxon>Metazoa</taxon>
        <taxon>Chordata</taxon>
        <taxon>Craniata</taxon>
        <taxon>Vertebrata</taxon>
        <taxon>Euteleostomi</taxon>
        <taxon>Amphibia</taxon>
        <taxon>Batrachia</taxon>
        <taxon>Anura</taxon>
        <taxon>Neobatrachia</taxon>
        <taxon>Hyloidea</taxon>
        <taxon>Dendrobatidae</taxon>
        <taxon>Dendrobatinae</taxon>
        <taxon>Ranitomeya</taxon>
    </lineage>
</organism>
<name>A0ABN9LFQ7_9NEOB</name>
<protein>
    <recommendedName>
        <fullName evidence="3">Transposase</fullName>
    </recommendedName>
</protein>
<evidence type="ECO:0000313" key="2">
    <source>
        <dbReference type="Proteomes" id="UP001176940"/>
    </source>
</evidence>
<dbReference type="InterPro" id="IPR039685">
    <property type="entry name" value="FANCE"/>
</dbReference>
<keyword evidence="2" id="KW-1185">Reference proteome</keyword>
<proteinExistence type="predicted"/>
<gene>
    <name evidence="1" type="ORF">RIMI_LOCUS7865002</name>
</gene>
<comment type="caution">
    <text evidence="1">The sequence shown here is derived from an EMBL/GenBank/DDBJ whole genome shotgun (WGS) entry which is preliminary data.</text>
</comment>